<evidence type="ECO:0000256" key="1">
    <source>
        <dbReference type="RuleBase" id="RU367079"/>
    </source>
</evidence>
<reference evidence="3" key="1">
    <citation type="submission" date="2018-06" db="EMBL/GenBank/DDBJ databases">
        <title>Genome assembly of Danube salmon.</title>
        <authorList>
            <person name="Macqueen D.J."/>
            <person name="Gundappa M.K."/>
        </authorList>
    </citation>
    <scope>NUCLEOTIDE SEQUENCE [LARGE SCALE GENOMIC DNA]</scope>
</reference>
<dbReference type="PANTHER" id="PTHR14146:SF0">
    <property type="entry name" value="EXOCYST COMPLEX COMPONENT 4"/>
    <property type="match status" value="1"/>
</dbReference>
<evidence type="ECO:0000313" key="2">
    <source>
        <dbReference type="Ensembl" id="ENSHHUP00000014637.1"/>
    </source>
</evidence>
<reference evidence="2" key="3">
    <citation type="submission" date="2025-09" db="UniProtKB">
        <authorList>
            <consortium name="Ensembl"/>
        </authorList>
    </citation>
    <scope>IDENTIFICATION</scope>
</reference>
<keyword evidence="1" id="KW-0653">Protein transport</keyword>
<dbReference type="GO" id="GO:0000145">
    <property type="term" value="C:exocyst"/>
    <property type="evidence" value="ECO:0007669"/>
    <property type="project" value="UniProtKB-UniRule"/>
</dbReference>
<name>A0A4W5KEP4_9TELE</name>
<dbReference type="PANTHER" id="PTHR14146">
    <property type="entry name" value="EXOCYST COMPLEX COMPONENT 4"/>
    <property type="match status" value="1"/>
</dbReference>
<proteinExistence type="inferred from homology"/>
<dbReference type="GO" id="GO:0090522">
    <property type="term" value="P:vesicle tethering involved in exocytosis"/>
    <property type="evidence" value="ECO:0007669"/>
    <property type="project" value="UniProtKB-UniRule"/>
</dbReference>
<keyword evidence="3" id="KW-1185">Reference proteome</keyword>
<comment type="similarity">
    <text evidence="1">Belongs to the SEC8 family.</text>
</comment>
<dbReference type="GO" id="GO:0015031">
    <property type="term" value="P:protein transport"/>
    <property type="evidence" value="ECO:0007669"/>
    <property type="project" value="UniProtKB-KW"/>
</dbReference>
<dbReference type="Proteomes" id="UP000314982">
    <property type="component" value="Unassembled WGS sequence"/>
</dbReference>
<reference evidence="2" key="2">
    <citation type="submission" date="2025-08" db="UniProtKB">
        <authorList>
            <consortium name="Ensembl"/>
        </authorList>
    </citation>
    <scope>IDENTIFICATION</scope>
</reference>
<accession>A0A4W5KEP4</accession>
<dbReference type="GO" id="GO:0007268">
    <property type="term" value="P:chemical synaptic transmission"/>
    <property type="evidence" value="ECO:0007669"/>
    <property type="project" value="TreeGrafter"/>
</dbReference>
<dbReference type="GO" id="GO:0032584">
    <property type="term" value="C:growth cone membrane"/>
    <property type="evidence" value="ECO:0007669"/>
    <property type="project" value="TreeGrafter"/>
</dbReference>
<organism evidence="2 3">
    <name type="scientific">Hucho hucho</name>
    <name type="common">huchen</name>
    <dbReference type="NCBI Taxonomy" id="62062"/>
    <lineage>
        <taxon>Eukaryota</taxon>
        <taxon>Metazoa</taxon>
        <taxon>Chordata</taxon>
        <taxon>Craniata</taxon>
        <taxon>Vertebrata</taxon>
        <taxon>Euteleostomi</taxon>
        <taxon>Actinopterygii</taxon>
        <taxon>Neopterygii</taxon>
        <taxon>Teleostei</taxon>
        <taxon>Protacanthopterygii</taxon>
        <taxon>Salmoniformes</taxon>
        <taxon>Salmonidae</taxon>
        <taxon>Salmoninae</taxon>
        <taxon>Hucho</taxon>
    </lineage>
</organism>
<dbReference type="GeneTree" id="ENSGT00390000001439"/>
<dbReference type="GO" id="GO:0006612">
    <property type="term" value="P:protein targeting to membrane"/>
    <property type="evidence" value="ECO:0007669"/>
    <property type="project" value="UniProtKB-UniRule"/>
</dbReference>
<evidence type="ECO:0000313" key="3">
    <source>
        <dbReference type="Proteomes" id="UP000314982"/>
    </source>
</evidence>
<dbReference type="GO" id="GO:0045202">
    <property type="term" value="C:synapse"/>
    <property type="evidence" value="ECO:0007669"/>
    <property type="project" value="TreeGrafter"/>
</dbReference>
<dbReference type="STRING" id="62062.ENSHHUP00000014637"/>
<protein>
    <recommendedName>
        <fullName evidence="1">Exocyst complex component Sec8</fullName>
    </recommendedName>
</protein>
<keyword evidence="1" id="KW-0268">Exocytosis</keyword>
<dbReference type="InterPro" id="IPR039682">
    <property type="entry name" value="Sec8/EXOC4"/>
</dbReference>
<keyword evidence="1" id="KW-0813">Transport</keyword>
<comment type="function">
    <text evidence="1">Component of the exocyst complex involved in the docking of exocytic vesicles with fusion sites on the plasma membrane.</text>
</comment>
<sequence length="112" mass="12806">MAPPGQAKQCQLRTFLTYYINDLFLHQVRTEINKEIQAVSKTADPLKVLASADTMKVLGVQRPLLQSTVVVEKSIQDLMTLMQDLSAYSNQFLEMVCDKLKEYKEVCNTSYR</sequence>
<dbReference type="GO" id="GO:0006893">
    <property type="term" value="P:Golgi to plasma membrane transport"/>
    <property type="evidence" value="ECO:0007669"/>
    <property type="project" value="TreeGrafter"/>
</dbReference>
<dbReference type="AlphaFoldDB" id="A0A4W5KEP4"/>
<dbReference type="Ensembl" id="ENSHHUT00000015133.1">
    <property type="protein sequence ID" value="ENSHHUP00000014637.1"/>
    <property type="gene ID" value="ENSHHUG00000009066.1"/>
</dbReference>